<dbReference type="PANTHER" id="PTHR20858:SF17">
    <property type="entry name" value="HYDROXYMETHYLPYRIMIDINE_PHOSPHOMETHYLPYRIMIDINE KINASE THI20-RELATED"/>
    <property type="match status" value="1"/>
</dbReference>
<dbReference type="InterPro" id="IPR029056">
    <property type="entry name" value="Ribokinase-like"/>
</dbReference>
<keyword evidence="5" id="KW-0418">Kinase</keyword>
<dbReference type="SUPFAM" id="SSF53613">
    <property type="entry name" value="Ribokinase-like"/>
    <property type="match status" value="1"/>
</dbReference>
<dbReference type="InterPro" id="IPR013749">
    <property type="entry name" value="PM/HMP-P_kinase-1"/>
</dbReference>
<accession>B6K2F2</accession>
<dbReference type="STRING" id="402676.B6K2F2"/>
<evidence type="ECO:0000313" key="9">
    <source>
        <dbReference type="EMBL" id="EEB07333.2"/>
    </source>
</evidence>
<dbReference type="AlphaFoldDB" id="B6K2F2"/>
<dbReference type="InterPro" id="IPR027574">
    <property type="entry name" value="Thiaminase_II"/>
</dbReference>
<dbReference type="CDD" id="cd19367">
    <property type="entry name" value="TenA_C_ScTHI20-like"/>
    <property type="match status" value="1"/>
</dbReference>
<dbReference type="CDD" id="cd01169">
    <property type="entry name" value="HMPP_kinase"/>
    <property type="match status" value="1"/>
</dbReference>
<sequence length="557" mass="61857">MTVDKKTMDPKRGSIQTFMDPFGQVHARAAMPACLTVAGSDCSGGAGVQADLKVMTANCVYGMSALTSVVAENAGGVDMVECMTPKMVASQIDCCLRDVRCTVAKTGMLPTSEIVKTVAKTLPKYEIDQLVVDPVMVATSGDSLVSDDVARTIVKELLPISTIVTPNLPEALVLSKYGKQPFKSISSVKEMEECAKVIHELGPKYVLLKGGHMTVDKDGNKTSEGRLYVMDVLYDGQKFYHFQSDYLELGEVHGTGCTLGATIASYLAWGYEMPFACKSAIKFVHGAIRLSPAINRCSTAILNHTNRIRVLPFSPGSFVDYILQHPQVAPIWKKYINHPFTNMLAKGTLPLKAYQEYLKQDYRYLIHFSRAYALKAFKQNTFNSIRRSAESVLHILHEKSLHVSMCSEYGITLEALNVTDESPACTAYSRYILDVGMQQDPYALTFAMAPCLLGYREVGLRLAAAPFHKPNGPYERWIQTYIGEEYHNAVIEGKADLERIAVELSPKRLEEVIEIFIQCCRFEILFWESPFQEYVVKNGLADGSEQYFNYVPAVLPA</sequence>
<dbReference type="PANTHER" id="PTHR20858">
    <property type="entry name" value="PHOSPHOMETHYLPYRIMIDINE KINASE"/>
    <property type="match status" value="1"/>
</dbReference>
<evidence type="ECO:0000313" key="10">
    <source>
        <dbReference type="JaponicusDB" id="SJAG_02420"/>
    </source>
</evidence>
<dbReference type="GO" id="GO:0008902">
    <property type="term" value="F:hydroxymethylpyrimidine kinase activity"/>
    <property type="evidence" value="ECO:0000318"/>
    <property type="project" value="GO_Central"/>
</dbReference>
<proteinExistence type="predicted"/>
<evidence type="ECO:0000256" key="5">
    <source>
        <dbReference type="ARBA" id="ARBA00022777"/>
    </source>
</evidence>
<evidence type="ECO:0000259" key="8">
    <source>
        <dbReference type="Pfam" id="PF08543"/>
    </source>
</evidence>
<dbReference type="Pfam" id="PF03070">
    <property type="entry name" value="TENA_THI-4"/>
    <property type="match status" value="1"/>
</dbReference>
<dbReference type="FunFam" id="1.20.910.10:FF:000003">
    <property type="entry name" value="Hydroxymethylpyrimidine/phosphomethylpyrimidine kinase THI20"/>
    <property type="match status" value="1"/>
</dbReference>
<dbReference type="GO" id="GO:0050334">
    <property type="term" value="F:thiaminase activity"/>
    <property type="evidence" value="ECO:0007669"/>
    <property type="project" value="InterPro"/>
</dbReference>
<evidence type="ECO:0000259" key="7">
    <source>
        <dbReference type="Pfam" id="PF03070"/>
    </source>
</evidence>
<keyword evidence="11" id="KW-1185">Reference proteome</keyword>
<evidence type="ECO:0000256" key="4">
    <source>
        <dbReference type="ARBA" id="ARBA00022741"/>
    </source>
</evidence>
<gene>
    <name evidence="10" type="primary">thi201</name>
    <name evidence="9" type="ORF">SJAG_02420</name>
</gene>
<dbReference type="NCBIfam" id="TIGR04306">
    <property type="entry name" value="salvage_TenA"/>
    <property type="match status" value="1"/>
</dbReference>
<dbReference type="InterPro" id="IPR004399">
    <property type="entry name" value="HMP/HMP-P_kinase_dom"/>
</dbReference>
<evidence type="ECO:0000256" key="2">
    <source>
        <dbReference type="ARBA" id="ARBA00022490"/>
    </source>
</evidence>
<organism evidence="9 11">
    <name type="scientific">Schizosaccharomyces japonicus (strain yFS275 / FY16936)</name>
    <name type="common">Fission yeast</name>
    <dbReference type="NCBI Taxonomy" id="402676"/>
    <lineage>
        <taxon>Eukaryota</taxon>
        <taxon>Fungi</taxon>
        <taxon>Dikarya</taxon>
        <taxon>Ascomycota</taxon>
        <taxon>Taphrinomycotina</taxon>
        <taxon>Schizosaccharomycetes</taxon>
        <taxon>Schizosaccharomycetales</taxon>
        <taxon>Schizosaccharomycetaceae</taxon>
        <taxon>Schizosaccharomyces</taxon>
    </lineage>
</organism>
<dbReference type="NCBIfam" id="TIGR00097">
    <property type="entry name" value="HMP-P_kinase"/>
    <property type="match status" value="1"/>
</dbReference>
<dbReference type="Proteomes" id="UP000001744">
    <property type="component" value="Unassembled WGS sequence"/>
</dbReference>
<keyword evidence="4" id="KW-0547">Nucleotide-binding</keyword>
<comment type="subcellular location">
    <subcellularLocation>
        <location evidence="1">Cytoplasm</location>
    </subcellularLocation>
</comment>
<dbReference type="JaponicusDB" id="SJAG_02420">
    <property type="gene designation" value="thi201"/>
</dbReference>
<dbReference type="eggNOG" id="KOG2598">
    <property type="taxonomic scope" value="Eukaryota"/>
</dbReference>
<dbReference type="Pfam" id="PF08543">
    <property type="entry name" value="Phos_pyr_kin"/>
    <property type="match status" value="1"/>
</dbReference>
<dbReference type="InterPro" id="IPR004305">
    <property type="entry name" value="Thiaminase-2/PQQC"/>
</dbReference>
<dbReference type="OMA" id="FWEMFPY"/>
<keyword evidence="6" id="KW-0067">ATP-binding</keyword>
<dbReference type="OrthoDB" id="10028886at2759"/>
<dbReference type="GO" id="GO:0009228">
    <property type="term" value="P:thiamine biosynthetic process"/>
    <property type="evidence" value="ECO:0000318"/>
    <property type="project" value="GO_Central"/>
</dbReference>
<feature type="domain" description="Pyridoxamine kinase/Phosphomethylpyrimidine kinase" evidence="8">
    <location>
        <begin position="41"/>
        <end position="296"/>
    </location>
</feature>
<dbReference type="GO" id="GO:0008972">
    <property type="term" value="F:phosphomethylpyrimidine kinase activity"/>
    <property type="evidence" value="ECO:0000318"/>
    <property type="project" value="GO_Central"/>
</dbReference>
<protein>
    <submittedName>
        <fullName evidence="9">TENA/THI family protein</fullName>
    </submittedName>
</protein>
<name>B6K2F2_SCHJY</name>
<dbReference type="Gene3D" id="1.20.910.10">
    <property type="entry name" value="Heme oxygenase-like"/>
    <property type="match status" value="1"/>
</dbReference>
<dbReference type="VEuPathDB" id="FungiDB:SJAG_02420"/>
<dbReference type="HOGENOM" id="CLU_020520_2_1_1"/>
<dbReference type="RefSeq" id="XP_002173626.2">
    <property type="nucleotide sequence ID" value="XM_002173590.2"/>
</dbReference>
<feature type="domain" description="Thiaminase-2/PQQC" evidence="7">
    <location>
        <begin position="325"/>
        <end position="529"/>
    </location>
</feature>
<evidence type="ECO:0000256" key="1">
    <source>
        <dbReference type="ARBA" id="ARBA00004496"/>
    </source>
</evidence>
<dbReference type="GeneID" id="7050065"/>
<dbReference type="Gene3D" id="3.40.1190.20">
    <property type="match status" value="1"/>
</dbReference>
<evidence type="ECO:0000256" key="6">
    <source>
        <dbReference type="ARBA" id="ARBA00022840"/>
    </source>
</evidence>
<dbReference type="SUPFAM" id="SSF48613">
    <property type="entry name" value="Heme oxygenase-like"/>
    <property type="match status" value="1"/>
</dbReference>
<dbReference type="InterPro" id="IPR016084">
    <property type="entry name" value="Haem_Oase-like_multi-hlx"/>
</dbReference>
<evidence type="ECO:0000256" key="3">
    <source>
        <dbReference type="ARBA" id="ARBA00022679"/>
    </source>
</evidence>
<dbReference type="EMBL" id="KE651166">
    <property type="protein sequence ID" value="EEB07333.2"/>
    <property type="molecule type" value="Genomic_DNA"/>
</dbReference>
<dbReference type="GO" id="GO:0005524">
    <property type="term" value="F:ATP binding"/>
    <property type="evidence" value="ECO:0007669"/>
    <property type="project" value="UniProtKB-KW"/>
</dbReference>
<keyword evidence="3" id="KW-0808">Transferase</keyword>
<evidence type="ECO:0000313" key="11">
    <source>
        <dbReference type="Proteomes" id="UP000001744"/>
    </source>
</evidence>
<keyword evidence="2" id="KW-0963">Cytoplasm</keyword>
<dbReference type="GO" id="GO:0005829">
    <property type="term" value="C:cytosol"/>
    <property type="evidence" value="ECO:0000318"/>
    <property type="project" value="GO_Central"/>
</dbReference>
<reference evidence="9 11" key="1">
    <citation type="journal article" date="2011" name="Science">
        <title>Comparative functional genomics of the fission yeasts.</title>
        <authorList>
            <person name="Rhind N."/>
            <person name="Chen Z."/>
            <person name="Yassour M."/>
            <person name="Thompson D.A."/>
            <person name="Haas B.J."/>
            <person name="Habib N."/>
            <person name="Wapinski I."/>
            <person name="Roy S."/>
            <person name="Lin M.F."/>
            <person name="Heiman D.I."/>
            <person name="Young S.K."/>
            <person name="Furuya K."/>
            <person name="Guo Y."/>
            <person name="Pidoux A."/>
            <person name="Chen H.M."/>
            <person name="Robbertse B."/>
            <person name="Goldberg J.M."/>
            <person name="Aoki K."/>
            <person name="Bayne E.H."/>
            <person name="Berlin A.M."/>
            <person name="Desjardins C.A."/>
            <person name="Dobbs E."/>
            <person name="Dukaj L."/>
            <person name="Fan L."/>
            <person name="FitzGerald M.G."/>
            <person name="French C."/>
            <person name="Gujja S."/>
            <person name="Hansen K."/>
            <person name="Keifenheim D."/>
            <person name="Levin J.Z."/>
            <person name="Mosher R.A."/>
            <person name="Mueller C.A."/>
            <person name="Pfiffner J."/>
            <person name="Priest M."/>
            <person name="Russ C."/>
            <person name="Smialowska A."/>
            <person name="Swoboda P."/>
            <person name="Sykes S.M."/>
            <person name="Vaughn M."/>
            <person name="Vengrova S."/>
            <person name="Yoder R."/>
            <person name="Zeng Q."/>
            <person name="Allshire R."/>
            <person name="Baulcombe D."/>
            <person name="Birren B.W."/>
            <person name="Brown W."/>
            <person name="Ekwall K."/>
            <person name="Kellis M."/>
            <person name="Leatherwood J."/>
            <person name="Levin H."/>
            <person name="Margalit H."/>
            <person name="Martienssen R."/>
            <person name="Nieduszynski C.A."/>
            <person name="Spatafora J.W."/>
            <person name="Friedman N."/>
            <person name="Dalgaard J.Z."/>
            <person name="Baumann P."/>
            <person name="Niki H."/>
            <person name="Regev A."/>
            <person name="Nusbaum C."/>
        </authorList>
    </citation>
    <scope>NUCLEOTIDE SEQUENCE [LARGE SCALE GENOMIC DNA]</scope>
    <source>
        <strain evidence="11">yFS275 / FY16936</strain>
    </source>
</reference>
<dbReference type="FunFam" id="3.40.1190.20:FF:000003">
    <property type="entry name" value="Phosphomethylpyrimidine kinase ThiD"/>
    <property type="match status" value="1"/>
</dbReference>